<evidence type="ECO:0000259" key="5">
    <source>
        <dbReference type="PROSITE" id="PS50887"/>
    </source>
</evidence>
<reference evidence="6 7" key="1">
    <citation type="submission" date="2018-04" db="EMBL/GenBank/DDBJ databases">
        <authorList>
            <person name="Go L.Y."/>
            <person name="Mitchell J.A."/>
        </authorList>
    </citation>
    <scope>NUCLEOTIDE SEQUENCE [LARGE SCALE GENOMIC DNA]</scope>
    <source>
        <strain evidence="6 7">KCJK7865</strain>
    </source>
</reference>
<dbReference type="CDD" id="cd01949">
    <property type="entry name" value="GGDEF"/>
    <property type="match status" value="1"/>
</dbReference>
<dbReference type="FunFam" id="3.30.70.270:FF:000001">
    <property type="entry name" value="Diguanylate cyclase domain protein"/>
    <property type="match status" value="1"/>
</dbReference>
<dbReference type="Pfam" id="PF00990">
    <property type="entry name" value="GGDEF"/>
    <property type="match status" value="1"/>
</dbReference>
<comment type="cofactor">
    <cofactor evidence="1">
        <name>Mg(2+)</name>
        <dbReference type="ChEBI" id="CHEBI:18420"/>
    </cofactor>
</comment>
<dbReference type="PANTHER" id="PTHR45138:SF24">
    <property type="entry name" value="DIGUANYLATE CYCLASE DGCC-RELATED"/>
    <property type="match status" value="1"/>
</dbReference>
<comment type="caution">
    <text evidence="6">The sequence shown here is derived from an EMBL/GenBank/DDBJ whole genome shotgun (WGS) entry which is preliminary data.</text>
</comment>
<keyword evidence="4" id="KW-1133">Transmembrane helix</keyword>
<dbReference type="InterPro" id="IPR029151">
    <property type="entry name" value="Sensor-like_sf"/>
</dbReference>
<keyword evidence="4" id="KW-0472">Membrane</keyword>
<dbReference type="SUPFAM" id="SSF103190">
    <property type="entry name" value="Sensory domain-like"/>
    <property type="match status" value="2"/>
</dbReference>
<name>A0A2R7USD4_PSEDL</name>
<feature type="domain" description="GGDEF" evidence="5">
    <location>
        <begin position="393"/>
        <end position="522"/>
    </location>
</feature>
<evidence type="ECO:0000256" key="3">
    <source>
        <dbReference type="ARBA" id="ARBA00012528"/>
    </source>
</evidence>
<dbReference type="GO" id="GO:0005886">
    <property type="term" value="C:plasma membrane"/>
    <property type="evidence" value="ECO:0007669"/>
    <property type="project" value="UniProtKB-SubCell"/>
</dbReference>
<dbReference type="Gene3D" id="3.30.450.20">
    <property type="entry name" value="PAS domain"/>
    <property type="match status" value="1"/>
</dbReference>
<feature type="transmembrane region" description="Helical" evidence="4">
    <location>
        <begin position="20"/>
        <end position="40"/>
    </location>
</feature>
<evidence type="ECO:0000256" key="1">
    <source>
        <dbReference type="ARBA" id="ARBA00001946"/>
    </source>
</evidence>
<evidence type="ECO:0000256" key="2">
    <source>
        <dbReference type="ARBA" id="ARBA00004533"/>
    </source>
</evidence>
<dbReference type="SUPFAM" id="SSF55073">
    <property type="entry name" value="Nucleotide cyclase"/>
    <property type="match status" value="1"/>
</dbReference>
<evidence type="ECO:0000313" key="7">
    <source>
        <dbReference type="Proteomes" id="UP000244874"/>
    </source>
</evidence>
<accession>A0A2R7USD4</accession>
<dbReference type="InterPro" id="IPR029787">
    <property type="entry name" value="Nucleotide_cyclase"/>
</dbReference>
<dbReference type="EMBL" id="QANO01000041">
    <property type="protein sequence ID" value="PTU54185.1"/>
    <property type="molecule type" value="Genomic_DNA"/>
</dbReference>
<dbReference type="InterPro" id="IPR043128">
    <property type="entry name" value="Rev_trsase/Diguanyl_cyclase"/>
</dbReference>
<evidence type="ECO:0000313" key="6">
    <source>
        <dbReference type="EMBL" id="PTU54185.1"/>
    </source>
</evidence>
<dbReference type="EC" id="2.7.7.65" evidence="3"/>
<evidence type="ECO:0000256" key="4">
    <source>
        <dbReference type="SAM" id="Phobius"/>
    </source>
</evidence>
<dbReference type="GO" id="GO:1902201">
    <property type="term" value="P:negative regulation of bacterial-type flagellum-dependent cell motility"/>
    <property type="evidence" value="ECO:0007669"/>
    <property type="project" value="TreeGrafter"/>
</dbReference>
<dbReference type="SMART" id="SM00267">
    <property type="entry name" value="GGDEF"/>
    <property type="match status" value="1"/>
</dbReference>
<dbReference type="PROSITE" id="PS50887">
    <property type="entry name" value="GGDEF"/>
    <property type="match status" value="1"/>
</dbReference>
<dbReference type="Proteomes" id="UP000244874">
    <property type="component" value="Unassembled WGS sequence"/>
</dbReference>
<dbReference type="PANTHER" id="PTHR45138">
    <property type="entry name" value="REGULATORY COMPONENTS OF SENSORY TRANSDUCTION SYSTEM"/>
    <property type="match status" value="1"/>
</dbReference>
<gene>
    <name evidence="6" type="ORF">DBB42_00620</name>
</gene>
<dbReference type="CDD" id="cd18774">
    <property type="entry name" value="PDC2_HK_sensor"/>
    <property type="match status" value="1"/>
</dbReference>
<dbReference type="InterPro" id="IPR000160">
    <property type="entry name" value="GGDEF_dom"/>
</dbReference>
<protein>
    <recommendedName>
        <fullName evidence="3">diguanylate cyclase</fullName>
        <ecNumber evidence="3">2.7.7.65</ecNumber>
    </recommendedName>
</protein>
<dbReference type="CDD" id="cd18773">
    <property type="entry name" value="PDC1_HK_sensor"/>
    <property type="match status" value="1"/>
</dbReference>
<sequence>MERTSRTSARYIGIRGLMLWLLSTSVLVTLATCLVVAYGVMRDSLIHSALESHKAYAYKVASSIDQFIHSVHERLQYSSQLIGQDFTNRALVTSEAKRLQAQDSELQIVIIADASGNILDGYPHLDFAKTLKLGEAARRAASAGRPLVSQAFTSPDGHFSVFISNPIRDGQGNVLGLIGGVVNLREGGVMSILIGGHQLADAFAFVVDENLQVLYHPDPTRLGVVLDSSATAHAALRGGEGELEATDYRGIPMLAGYAEVKAAHWAVVTQQPREDALHPLRNLMHDTLLKLLPVSLFGLLLILAVSTWVTRPLRQLANSAQHVPELGASRELHALNAWYAEAAAIRSALVAGVQLLDLKISNLNHAAESDPLTGLVNRRGMNAALAILDQREQQYCALALDIDHFKRVNDTWGHDVGDVALQHIAGIIQSCSRAGDLACRAGGEEFCLLLPDTSLQVATDIAERIRTTIAASPLDQVGAMTISIGVAGRTSAEQTSAAILKCADERLYRAKDAGRNRVVSAG</sequence>
<dbReference type="AlphaFoldDB" id="A0A2R7USD4"/>
<dbReference type="InterPro" id="IPR050469">
    <property type="entry name" value="Diguanylate_Cyclase"/>
</dbReference>
<proteinExistence type="predicted"/>
<dbReference type="NCBIfam" id="TIGR00254">
    <property type="entry name" value="GGDEF"/>
    <property type="match status" value="1"/>
</dbReference>
<keyword evidence="4" id="KW-0812">Transmembrane</keyword>
<comment type="subcellular location">
    <subcellularLocation>
        <location evidence="2">Cell inner membrane</location>
    </subcellularLocation>
</comment>
<organism evidence="6 7">
    <name type="scientific">Pseudomonas plecoglossicida</name>
    <dbReference type="NCBI Taxonomy" id="70775"/>
    <lineage>
        <taxon>Bacteria</taxon>
        <taxon>Pseudomonadati</taxon>
        <taxon>Pseudomonadota</taxon>
        <taxon>Gammaproteobacteria</taxon>
        <taxon>Pseudomonadales</taxon>
        <taxon>Pseudomonadaceae</taxon>
        <taxon>Pseudomonas</taxon>
    </lineage>
</organism>
<dbReference type="Gene3D" id="3.30.70.270">
    <property type="match status" value="1"/>
</dbReference>
<dbReference type="GO" id="GO:0052621">
    <property type="term" value="F:diguanylate cyclase activity"/>
    <property type="evidence" value="ECO:0007669"/>
    <property type="project" value="UniProtKB-EC"/>
</dbReference>
<dbReference type="GO" id="GO:0043709">
    <property type="term" value="P:cell adhesion involved in single-species biofilm formation"/>
    <property type="evidence" value="ECO:0007669"/>
    <property type="project" value="TreeGrafter"/>
</dbReference>